<dbReference type="EMBL" id="RBNJ01011386">
    <property type="protein sequence ID" value="RUS26021.1"/>
    <property type="molecule type" value="Genomic_DNA"/>
</dbReference>
<evidence type="ECO:0000256" key="1">
    <source>
        <dbReference type="SAM" id="MobiDB-lite"/>
    </source>
</evidence>
<sequence>MSIRKYVRLWDKYWQLAELLEVTPSELAHKQEIGRLKDFSKEELDALTNALFSETHGKAEFGLAASTGVGAKDGNRQREGQMTLAQQRCTFVDAIYNTGESRVDAVDPVANGGAGDRAAEHADEDKGSNLRCAIKEDGHAEEYPGLNVIQDRVRAGLVLWLRRNFENKINKIAHN</sequence>
<feature type="compositionally biased region" description="Basic and acidic residues" evidence="1">
    <location>
        <begin position="117"/>
        <end position="126"/>
    </location>
</feature>
<dbReference type="AlphaFoldDB" id="A0A433Q8E2"/>
<accession>A0A433Q8E2</accession>
<comment type="caution">
    <text evidence="2">The sequence shown here is derived from an EMBL/GenBank/DDBJ whole genome shotgun (WGS) entry which is preliminary data.</text>
</comment>
<dbReference type="InterPro" id="IPR046362">
    <property type="entry name" value="Zw10/DSL1_C_sf"/>
</dbReference>
<evidence type="ECO:0000313" key="2">
    <source>
        <dbReference type="EMBL" id="RUS26021.1"/>
    </source>
</evidence>
<evidence type="ECO:0000313" key="3">
    <source>
        <dbReference type="Proteomes" id="UP000274822"/>
    </source>
</evidence>
<dbReference type="Gene3D" id="1.10.357.150">
    <property type="match status" value="1"/>
</dbReference>
<keyword evidence="3" id="KW-1185">Reference proteome</keyword>
<name>A0A433Q8E2_9FUNG</name>
<dbReference type="Proteomes" id="UP000274822">
    <property type="component" value="Unassembled WGS sequence"/>
</dbReference>
<reference evidence="2 3" key="1">
    <citation type="journal article" date="2018" name="New Phytol.">
        <title>Phylogenomics of Endogonaceae and evolution of mycorrhizas within Mucoromycota.</title>
        <authorList>
            <person name="Chang Y."/>
            <person name="Desiro A."/>
            <person name="Na H."/>
            <person name="Sandor L."/>
            <person name="Lipzen A."/>
            <person name="Clum A."/>
            <person name="Barry K."/>
            <person name="Grigoriev I.V."/>
            <person name="Martin F.M."/>
            <person name="Stajich J.E."/>
            <person name="Smith M.E."/>
            <person name="Bonito G."/>
            <person name="Spatafora J.W."/>
        </authorList>
    </citation>
    <scope>NUCLEOTIDE SEQUENCE [LARGE SCALE GENOMIC DNA]</scope>
    <source>
        <strain evidence="2 3">AD002</strain>
    </source>
</reference>
<protein>
    <submittedName>
        <fullName evidence="2">Uncharacterized protein</fullName>
    </submittedName>
</protein>
<proteinExistence type="predicted"/>
<organism evidence="2 3">
    <name type="scientific">Jimgerdemannia flammicorona</name>
    <dbReference type="NCBI Taxonomy" id="994334"/>
    <lineage>
        <taxon>Eukaryota</taxon>
        <taxon>Fungi</taxon>
        <taxon>Fungi incertae sedis</taxon>
        <taxon>Mucoromycota</taxon>
        <taxon>Mucoromycotina</taxon>
        <taxon>Endogonomycetes</taxon>
        <taxon>Endogonales</taxon>
        <taxon>Endogonaceae</taxon>
        <taxon>Jimgerdemannia</taxon>
    </lineage>
</organism>
<feature type="region of interest" description="Disordered" evidence="1">
    <location>
        <begin position="107"/>
        <end position="126"/>
    </location>
</feature>
<gene>
    <name evidence="2" type="ORF">BC938DRAFT_471331</name>
</gene>